<dbReference type="SMART" id="SM00317">
    <property type="entry name" value="SET"/>
    <property type="match status" value="1"/>
</dbReference>
<dbReference type="GO" id="GO:0042054">
    <property type="term" value="F:histone methyltransferase activity"/>
    <property type="evidence" value="ECO:0007669"/>
    <property type="project" value="InterPro"/>
</dbReference>
<evidence type="ECO:0000256" key="2">
    <source>
        <dbReference type="ARBA" id="ARBA00022454"/>
    </source>
</evidence>
<feature type="domain" description="YDG" evidence="14">
    <location>
        <begin position="685"/>
        <end position="828"/>
    </location>
</feature>
<dbReference type="GO" id="GO:0003690">
    <property type="term" value="F:double-stranded DNA binding"/>
    <property type="evidence" value="ECO:0007669"/>
    <property type="project" value="TreeGrafter"/>
</dbReference>
<comment type="subcellular location">
    <subcellularLocation>
        <location evidence="1">Chromosome</location>
        <location evidence="1">Centromere</location>
    </subcellularLocation>
    <subcellularLocation>
        <location evidence="9">Nucleus</location>
    </subcellularLocation>
</comment>
<dbReference type="InterPro" id="IPR036987">
    <property type="entry name" value="SRA-YDG_sf"/>
</dbReference>
<dbReference type="InterPro" id="IPR025794">
    <property type="entry name" value="H3-K9-MeTrfase_plant"/>
</dbReference>
<dbReference type="InterPro" id="IPR051357">
    <property type="entry name" value="H3K9_HMTase_SUVAR3-9"/>
</dbReference>
<comment type="caution">
    <text evidence="15">The sequence shown here is derived from an EMBL/GenBank/DDBJ whole genome shotgun (WGS) entry which is preliminary data.</text>
</comment>
<dbReference type="SUPFAM" id="SSF82199">
    <property type="entry name" value="SET domain"/>
    <property type="match status" value="1"/>
</dbReference>
<dbReference type="InParanoid" id="A0A2P5FJA9"/>
<dbReference type="Pfam" id="PF02182">
    <property type="entry name" value="SAD_SRA"/>
    <property type="match status" value="1"/>
</dbReference>
<dbReference type="Pfam" id="PF05033">
    <property type="entry name" value="Pre-SET"/>
    <property type="match status" value="1"/>
</dbReference>
<evidence type="ECO:0000256" key="6">
    <source>
        <dbReference type="ARBA" id="ARBA00022853"/>
    </source>
</evidence>
<dbReference type="AlphaFoldDB" id="A0A2P5FJA9"/>
<evidence type="ECO:0000313" key="16">
    <source>
        <dbReference type="Proteomes" id="UP000237000"/>
    </source>
</evidence>
<dbReference type="GO" id="GO:0000775">
    <property type="term" value="C:chromosome, centromeric region"/>
    <property type="evidence" value="ECO:0007669"/>
    <property type="project" value="UniProtKB-SubCell"/>
</dbReference>
<name>A0A2P5FJA9_TREOI</name>
<dbReference type="PROSITE" id="PS51575">
    <property type="entry name" value="SAM_MT43_SUVAR39_2"/>
    <property type="match status" value="1"/>
</dbReference>
<evidence type="ECO:0000256" key="5">
    <source>
        <dbReference type="ARBA" id="ARBA00022691"/>
    </source>
</evidence>
<keyword evidence="3 15" id="KW-0489">Methyltransferase</keyword>
<dbReference type="Gene3D" id="2.30.280.10">
    <property type="entry name" value="SRA-YDG"/>
    <property type="match status" value="1"/>
</dbReference>
<keyword evidence="16" id="KW-1185">Reference proteome</keyword>
<protein>
    <submittedName>
        <fullName evidence="15">Histone H3-K9 methyltransferase</fullName>
    </submittedName>
</protein>
<dbReference type="PROSITE" id="PS50280">
    <property type="entry name" value="SET"/>
    <property type="match status" value="1"/>
</dbReference>
<dbReference type="PROSITE" id="PS50868">
    <property type="entry name" value="POST_SET"/>
    <property type="match status" value="1"/>
</dbReference>
<evidence type="ECO:0000256" key="4">
    <source>
        <dbReference type="ARBA" id="ARBA00022679"/>
    </source>
</evidence>
<organism evidence="15 16">
    <name type="scientific">Trema orientale</name>
    <name type="common">Charcoal tree</name>
    <name type="synonym">Celtis orientalis</name>
    <dbReference type="NCBI Taxonomy" id="63057"/>
    <lineage>
        <taxon>Eukaryota</taxon>
        <taxon>Viridiplantae</taxon>
        <taxon>Streptophyta</taxon>
        <taxon>Embryophyta</taxon>
        <taxon>Tracheophyta</taxon>
        <taxon>Spermatophyta</taxon>
        <taxon>Magnoliopsida</taxon>
        <taxon>eudicotyledons</taxon>
        <taxon>Gunneridae</taxon>
        <taxon>Pentapetalae</taxon>
        <taxon>rosids</taxon>
        <taxon>fabids</taxon>
        <taxon>Rosales</taxon>
        <taxon>Cannabaceae</taxon>
        <taxon>Trema</taxon>
    </lineage>
</organism>
<feature type="domain" description="Post-SET" evidence="13">
    <location>
        <begin position="1118"/>
        <end position="1134"/>
    </location>
</feature>
<evidence type="ECO:0000259" key="14">
    <source>
        <dbReference type="PROSITE" id="PS51015"/>
    </source>
</evidence>
<dbReference type="InterPro" id="IPR003616">
    <property type="entry name" value="Post-SET_dom"/>
</dbReference>
<evidence type="ECO:0000259" key="11">
    <source>
        <dbReference type="PROSITE" id="PS50280"/>
    </source>
</evidence>
<keyword evidence="4 15" id="KW-0808">Transferase</keyword>
<evidence type="ECO:0000259" key="13">
    <source>
        <dbReference type="PROSITE" id="PS50868"/>
    </source>
</evidence>
<evidence type="ECO:0000256" key="8">
    <source>
        <dbReference type="ARBA" id="ARBA00023328"/>
    </source>
</evidence>
<feature type="domain" description="SET" evidence="11">
    <location>
        <begin position="961"/>
        <end position="1104"/>
    </location>
</feature>
<evidence type="ECO:0000256" key="3">
    <source>
        <dbReference type="ARBA" id="ARBA00022603"/>
    </source>
</evidence>
<evidence type="ECO:0000256" key="1">
    <source>
        <dbReference type="ARBA" id="ARBA00004584"/>
    </source>
</evidence>
<dbReference type="PROSITE" id="PS50867">
    <property type="entry name" value="PRE_SET"/>
    <property type="match status" value="1"/>
</dbReference>
<evidence type="ECO:0000256" key="7">
    <source>
        <dbReference type="ARBA" id="ARBA00023242"/>
    </source>
</evidence>
<dbReference type="PANTHER" id="PTHR45660:SF46">
    <property type="entry name" value="HISTONE-LYSINE N-METHYLTRANSFERASE, H3 LYSINE-9 SPECIFIC SUVH6"/>
    <property type="match status" value="1"/>
</dbReference>
<evidence type="ECO:0000256" key="10">
    <source>
        <dbReference type="SAM" id="MobiDB-lite"/>
    </source>
</evidence>
<dbReference type="InterPro" id="IPR007728">
    <property type="entry name" value="Pre-SET_dom"/>
</dbReference>
<keyword evidence="8" id="KW-0137">Centromere</keyword>
<dbReference type="GO" id="GO:0008270">
    <property type="term" value="F:zinc ion binding"/>
    <property type="evidence" value="ECO:0007669"/>
    <property type="project" value="InterPro"/>
</dbReference>
<dbReference type="SMART" id="SM00466">
    <property type="entry name" value="SRA"/>
    <property type="match status" value="1"/>
</dbReference>
<dbReference type="Gene3D" id="2.170.270.10">
    <property type="entry name" value="SET domain"/>
    <property type="match status" value="1"/>
</dbReference>
<dbReference type="GO" id="GO:0005634">
    <property type="term" value="C:nucleus"/>
    <property type="evidence" value="ECO:0007669"/>
    <property type="project" value="UniProtKB-SubCell"/>
</dbReference>
<dbReference type="InterPro" id="IPR001214">
    <property type="entry name" value="SET_dom"/>
</dbReference>
<dbReference type="GO" id="GO:0032259">
    <property type="term" value="P:methylation"/>
    <property type="evidence" value="ECO:0007669"/>
    <property type="project" value="UniProtKB-KW"/>
</dbReference>
<keyword evidence="5" id="KW-0949">S-adenosyl-L-methionine</keyword>
<keyword evidence="7 9" id="KW-0539">Nucleus</keyword>
<dbReference type="OrthoDB" id="5792673at2759"/>
<keyword evidence="6" id="KW-0156">Chromatin regulator</keyword>
<dbReference type="SUPFAM" id="SSF88697">
    <property type="entry name" value="PUA domain-like"/>
    <property type="match status" value="1"/>
</dbReference>
<reference evidence="16" key="1">
    <citation type="submission" date="2016-06" db="EMBL/GenBank/DDBJ databases">
        <title>Parallel loss of symbiosis genes in relatives of nitrogen-fixing non-legume Parasponia.</title>
        <authorList>
            <person name="Van Velzen R."/>
            <person name="Holmer R."/>
            <person name="Bu F."/>
            <person name="Rutten L."/>
            <person name="Van Zeijl A."/>
            <person name="Liu W."/>
            <person name="Santuari L."/>
            <person name="Cao Q."/>
            <person name="Sharma T."/>
            <person name="Shen D."/>
            <person name="Roswanjaya Y."/>
            <person name="Wardhani T."/>
            <person name="Kalhor M.S."/>
            <person name="Jansen J."/>
            <person name="Van den Hoogen J."/>
            <person name="Gungor B."/>
            <person name="Hartog M."/>
            <person name="Hontelez J."/>
            <person name="Verver J."/>
            <person name="Yang W.-C."/>
            <person name="Schijlen E."/>
            <person name="Repin R."/>
            <person name="Schilthuizen M."/>
            <person name="Schranz E."/>
            <person name="Heidstra R."/>
            <person name="Miyata K."/>
            <person name="Fedorova E."/>
            <person name="Kohlen W."/>
            <person name="Bisseling T."/>
            <person name="Smit S."/>
            <person name="Geurts R."/>
        </authorList>
    </citation>
    <scope>NUCLEOTIDE SEQUENCE [LARGE SCALE GENOMIC DNA]</scope>
    <source>
        <strain evidence="16">cv. RG33-2</strain>
    </source>
</reference>
<dbReference type="InterPro" id="IPR046341">
    <property type="entry name" value="SET_dom_sf"/>
</dbReference>
<evidence type="ECO:0000256" key="9">
    <source>
        <dbReference type="PROSITE-ProRule" id="PRU00358"/>
    </source>
</evidence>
<feature type="region of interest" description="Disordered" evidence="10">
    <location>
        <begin position="393"/>
        <end position="424"/>
    </location>
</feature>
<dbReference type="PROSITE" id="PS51015">
    <property type="entry name" value="YDG"/>
    <property type="match status" value="1"/>
</dbReference>
<dbReference type="PANTHER" id="PTHR45660">
    <property type="entry name" value="HISTONE-LYSINE N-METHYLTRANSFERASE SETMAR"/>
    <property type="match status" value="1"/>
</dbReference>
<keyword evidence="2" id="KW-0158">Chromosome</keyword>
<proteinExistence type="predicted"/>
<evidence type="ECO:0000313" key="15">
    <source>
        <dbReference type="EMBL" id="PON97864.1"/>
    </source>
</evidence>
<feature type="compositionally biased region" description="Basic and acidic residues" evidence="10">
    <location>
        <begin position="337"/>
        <end position="365"/>
    </location>
</feature>
<feature type="domain" description="Pre-SET" evidence="12">
    <location>
        <begin position="898"/>
        <end position="958"/>
    </location>
</feature>
<dbReference type="InterPro" id="IPR003105">
    <property type="entry name" value="SRA_YDG"/>
</dbReference>
<gene>
    <name evidence="15" type="ORF">TorRG33x02_064540</name>
</gene>
<dbReference type="InterPro" id="IPR015947">
    <property type="entry name" value="PUA-like_sf"/>
</dbReference>
<accession>A0A2P5FJA9</accession>
<dbReference type="Proteomes" id="UP000237000">
    <property type="component" value="Unassembled WGS sequence"/>
</dbReference>
<dbReference type="Pfam" id="PF00856">
    <property type="entry name" value="SET"/>
    <property type="match status" value="1"/>
</dbReference>
<evidence type="ECO:0000259" key="12">
    <source>
        <dbReference type="PROSITE" id="PS50867"/>
    </source>
</evidence>
<dbReference type="FunCoup" id="A0A2P5FJA9">
    <property type="interactions" value="43"/>
</dbReference>
<dbReference type="EMBL" id="JXTC01000029">
    <property type="protein sequence ID" value="PON97864.1"/>
    <property type="molecule type" value="Genomic_DNA"/>
</dbReference>
<dbReference type="SMART" id="SM00468">
    <property type="entry name" value="PreSET"/>
    <property type="match status" value="1"/>
</dbReference>
<dbReference type="STRING" id="63057.A0A2P5FJA9"/>
<feature type="region of interest" description="Disordered" evidence="10">
    <location>
        <begin position="337"/>
        <end position="377"/>
    </location>
</feature>
<sequence>MLPLESLRTISVVNGSQSNHRLGEVTMENGECSFVASAAKYKKRKVSAVRDFPPGCGRFAQQVSSRPTEEINAACTNLQSSNCKEGNSDGIKDGASDLVKGLDQVGVATSMEEISPVLLDDDLLLPAETNDKARTDTLLNVNHGTSDLANDLLKVDGATPKEEMGPVLLDGNFLLPTEKTDTACIDTLPNSNCNEGSSDGLKNGRPDLAKDLHEVGVATPKEELGPVRLDDNFPLPPNGPCSVSNGNGLKKIVARKYPPRRRVSAIRDFPPFCGINAPPLSKKEPLEVLATLENINSGQEKSVPGMNDRESAETVKQTVGTVGDAQDGDLFNSELEMKGSKVNRDTVQPKDSLDILEPVKNKSFDQEESGPETDEKSLTEIVNVALKGSGYEVRPDQTKSSIEEKRKKGEPVKSYERMGEQEERGIYSESPFEDKLYWWDHEFETVRKDDGNVEGSEENLCQEIVVYSEDKSANEMLSVASENQLQAADLYSLGVASDRVMVQALMATSQCPWRQGKSAFMSEPAAGMSGSKGKKLDYISRVEIPKTKSAARKNVDGSDLKRKSLKNISSEAACQGAGQLVIWDKENSRKRKECDLHVAPILRAVHVDVPPLYHGTSSGNHDASITRNKVRETLRLFQAVFRKLLQEEEAKSKQEKQGHKRVDYQAAKILKDKNKYVNTGKQILGAVSGVEVGDEFQYRVELNMIGLHRQIQGGIDYVKHGSKILATSIVASGGYSDDLDNSDVLVYTGQGGNVMNSDKEPEDQKLERGNLALKNSMHEKNPVRVIRGSESSDGRSRTYVYDGLYLVVKLWQELGPHGKLVFKFQLERIPGQPELAWKEVKKSKKFKVREGVCADDISGGKEKIPVCAVNTINDEKPPPFKYVTSLIYPDWYRQTPPKGCNCISGCSDSEKCACAVKNGGEIPFNFNGAIVQAKSLVYECGPSCKCPPSCYNRVSQHGIKFQLEIFKTNLRGWGVRSLNFIPSGSFICEYIGELLKEKEAEERTGNDEYLFDIGNNYNDNSLWNGLSTLMPDVHSTSCGVVEDGGFTIDAAEYGNIGRFVNHSCTPNLYAQNVLYDHEDKRIPHIMLFAAENVPPLQELTYHYNYSLDEVRDSNGNIKKKSCFCGSPDCTGRLY</sequence>